<dbReference type="Pfam" id="PF00873">
    <property type="entry name" value="ACR_tran"/>
    <property type="match status" value="2"/>
</dbReference>
<feature type="transmembrane region" description="Helical" evidence="1">
    <location>
        <begin position="404"/>
        <end position="425"/>
    </location>
</feature>
<keyword evidence="1" id="KW-0812">Transmembrane</keyword>
<dbReference type="PANTHER" id="PTHR32063:SF0">
    <property type="entry name" value="SWARMING MOTILITY PROTEIN SWRC"/>
    <property type="match status" value="1"/>
</dbReference>
<evidence type="ECO:0000256" key="1">
    <source>
        <dbReference type="SAM" id="Phobius"/>
    </source>
</evidence>
<sequence>MNWGRLAIHRHVLTWMLNALIVLAGWVAFERIGVDRYPRIDFPMISVTTVLAGANPDIIDASITNVVESAVNSVPGIEHVQSDSFPGASVVRITFELEKDIDVAFNEVQAKVNQVLSELPDNAETPVVAKVEFGAVPILWLTLSGDRTLQQLNQYARLHIKKRLENVAGVGEVRIGGRRERTIRVHLDPARLSAYGLTVGDVVAAFSREHFQLPGGFLVGRDRELLIKLDLEFHKPAEIEELIVAARNGAPIRIRDIAAVEDGTEDARRLARFGKCQETAGRESARQPGNAFLHLGLVRPSLAAGAADSRPAAVPSDCHSVPAVGLGIVKVTGANAVAVIQQVKQRLEEEILPQLPPGLRIDIAIDDSALILALVGALEEHLTLGTLLTALVVWLFLKNLRATLIIALAIPVSLLGAVAVMYFAGFTFNTMTLLGLLLLIGIVVDDAIVVLENIYRHREEDPGTGSFEAAEAGARQVVFAVVAASLTLVSIFASVLFMGGVIGSFFRSFSVVVSLGVLVSLFVSISLTPMLCARYLEVARRHGPLYLWLERGFRALESGYRRLLGWTLRHRVWVVAMAVMAVMPSGFFLGQLGKGFLPEEDEGRFLISFKAPLGSSLRYTEGRLREMEKVLARHREIASWFAVIGGGASGQASRGDVFVRLVPREKRDIHMYRLIDRLRGELAGIPGLQAFPAPIPPLGGQCGECSSSCSRARTWRAWPNRAGACYRRCAATRNWGPSTSTCSWSFPSCACGWTAPAPASWACRHGR</sequence>
<organism evidence="2 3">
    <name type="scientific">Methylomarinovum tepidoasis</name>
    <dbReference type="NCBI Taxonomy" id="2840183"/>
    <lineage>
        <taxon>Bacteria</taxon>
        <taxon>Pseudomonadati</taxon>
        <taxon>Pseudomonadota</taxon>
        <taxon>Gammaproteobacteria</taxon>
        <taxon>Methylococcales</taxon>
        <taxon>Methylothermaceae</taxon>
        <taxon>Methylomarinovum</taxon>
    </lineage>
</organism>
<dbReference type="Gene3D" id="3.30.70.1430">
    <property type="entry name" value="Multidrug efflux transporter AcrB pore domain"/>
    <property type="match status" value="2"/>
</dbReference>
<protein>
    <recommendedName>
        <fullName evidence="4">Efflux RND transporter permease subunit</fullName>
    </recommendedName>
</protein>
<reference evidence="3" key="1">
    <citation type="journal article" date="2024" name="Int. J. Syst. Evol. Microbiol.">
        <title>Methylomarinovum tepidoasis sp. nov., a moderately thermophilic methanotroph of the family Methylothermaceae isolated from a deep-sea hydrothermal field.</title>
        <authorList>
            <person name="Hirayama H."/>
            <person name="Takaki Y."/>
            <person name="Abe M."/>
            <person name="Miyazaki M."/>
            <person name="Uematsu K."/>
            <person name="Matsui Y."/>
            <person name="Takai K."/>
        </authorList>
    </citation>
    <scope>NUCLEOTIDE SEQUENCE [LARGE SCALE GENOMIC DNA]</scope>
    <source>
        <strain evidence="3">IN45</strain>
    </source>
</reference>
<dbReference type="KEGG" id="meiy:MIN45_P1614"/>
<accession>A0AAU9CNQ0</accession>
<evidence type="ECO:0008006" key="4">
    <source>
        <dbReference type="Google" id="ProtNLM"/>
    </source>
</evidence>
<dbReference type="SUPFAM" id="SSF82693">
    <property type="entry name" value="Multidrug efflux transporter AcrB pore domain, PN1, PN2, PC1 and PC2 subdomains"/>
    <property type="match status" value="3"/>
</dbReference>
<dbReference type="Proteomes" id="UP001321450">
    <property type="component" value="Chromosome"/>
</dbReference>
<feature type="transmembrane region" description="Helical" evidence="1">
    <location>
        <begin position="508"/>
        <end position="532"/>
    </location>
</feature>
<keyword evidence="1" id="KW-1133">Transmembrane helix</keyword>
<dbReference type="SUPFAM" id="SSF82714">
    <property type="entry name" value="Multidrug efflux transporter AcrB TolC docking domain, DN and DC subdomains"/>
    <property type="match status" value="1"/>
</dbReference>
<proteinExistence type="predicted"/>
<dbReference type="InterPro" id="IPR027463">
    <property type="entry name" value="AcrB_DN_DC_subdom"/>
</dbReference>
<dbReference type="GO" id="GO:0005886">
    <property type="term" value="C:plasma membrane"/>
    <property type="evidence" value="ECO:0007669"/>
    <property type="project" value="TreeGrafter"/>
</dbReference>
<dbReference type="SUPFAM" id="SSF82866">
    <property type="entry name" value="Multidrug efflux transporter AcrB transmembrane domain"/>
    <property type="match status" value="1"/>
</dbReference>
<keyword evidence="1" id="KW-0472">Membrane</keyword>
<dbReference type="Gene3D" id="3.30.2090.10">
    <property type="entry name" value="Multidrug efflux transporter AcrB TolC docking domain, DN and DC subdomains"/>
    <property type="match status" value="1"/>
</dbReference>
<feature type="transmembrane region" description="Helical" evidence="1">
    <location>
        <begin position="431"/>
        <end position="451"/>
    </location>
</feature>
<keyword evidence="3" id="KW-1185">Reference proteome</keyword>
<dbReference type="EMBL" id="AP024718">
    <property type="protein sequence ID" value="BCX89242.1"/>
    <property type="molecule type" value="Genomic_DNA"/>
</dbReference>
<feature type="transmembrane region" description="Helical" evidence="1">
    <location>
        <begin position="12"/>
        <end position="29"/>
    </location>
</feature>
<dbReference type="GO" id="GO:0042910">
    <property type="term" value="F:xenobiotic transmembrane transporter activity"/>
    <property type="evidence" value="ECO:0007669"/>
    <property type="project" value="TreeGrafter"/>
</dbReference>
<dbReference type="PRINTS" id="PR00702">
    <property type="entry name" value="ACRIFLAVINRP"/>
</dbReference>
<evidence type="ECO:0000313" key="3">
    <source>
        <dbReference type="Proteomes" id="UP001321450"/>
    </source>
</evidence>
<feature type="transmembrane region" description="Helical" evidence="1">
    <location>
        <begin position="369"/>
        <end position="397"/>
    </location>
</feature>
<evidence type="ECO:0000313" key="2">
    <source>
        <dbReference type="EMBL" id="BCX89242.1"/>
    </source>
</evidence>
<feature type="transmembrane region" description="Helical" evidence="1">
    <location>
        <begin position="572"/>
        <end position="590"/>
    </location>
</feature>
<feature type="transmembrane region" description="Helical" evidence="1">
    <location>
        <begin position="477"/>
        <end position="502"/>
    </location>
</feature>
<dbReference type="InterPro" id="IPR001036">
    <property type="entry name" value="Acrflvin-R"/>
</dbReference>
<name>A0AAU9CNQ0_9GAMM</name>
<dbReference type="Gene3D" id="1.20.1640.10">
    <property type="entry name" value="Multidrug efflux transporter AcrB transmembrane domain"/>
    <property type="match status" value="3"/>
</dbReference>
<dbReference type="Gene3D" id="3.30.70.1320">
    <property type="entry name" value="Multidrug efflux transporter AcrB pore domain like"/>
    <property type="match status" value="2"/>
</dbReference>
<dbReference type="PANTHER" id="PTHR32063">
    <property type="match status" value="1"/>
</dbReference>
<dbReference type="AlphaFoldDB" id="A0AAU9CNQ0"/>
<gene>
    <name evidence="2" type="ORF">MIN45_P1614</name>
</gene>